<dbReference type="InterPro" id="IPR018677">
    <property type="entry name" value="DUF2157"/>
</dbReference>
<organism evidence="3">
    <name type="scientific">Candidatus Thiocaldithrix dubininis</name>
    <dbReference type="NCBI Taxonomy" id="3080823"/>
    <lineage>
        <taxon>Bacteria</taxon>
        <taxon>Pseudomonadati</taxon>
        <taxon>Pseudomonadota</taxon>
        <taxon>Gammaproteobacteria</taxon>
        <taxon>Thiotrichales</taxon>
        <taxon>Thiotrichaceae</taxon>
        <taxon>Candidatus Thiocaldithrix</taxon>
    </lineage>
</organism>
<feature type="transmembrane region" description="Helical" evidence="1">
    <location>
        <begin position="69"/>
        <end position="87"/>
    </location>
</feature>
<feature type="transmembrane region" description="Helical" evidence="1">
    <location>
        <begin position="239"/>
        <end position="259"/>
    </location>
</feature>
<accession>A0AA95KKQ4</accession>
<feature type="transmembrane region" description="Helical" evidence="1">
    <location>
        <begin position="152"/>
        <end position="169"/>
    </location>
</feature>
<dbReference type="AlphaFoldDB" id="A0AA95KKQ4"/>
<reference evidence="3" key="2">
    <citation type="submission" date="2023-04" db="EMBL/GenBank/DDBJ databases">
        <authorList>
            <person name="Beletskiy A.V."/>
            <person name="Mardanov A.V."/>
            <person name="Ravin N.V."/>
        </authorList>
    </citation>
    <scope>NUCLEOTIDE SEQUENCE</scope>
    <source>
        <strain evidence="3">GKL-01</strain>
    </source>
</reference>
<name>A0AA95KKQ4_9GAMM</name>
<dbReference type="EMBL" id="CP124755">
    <property type="protein sequence ID" value="WGZ91517.1"/>
    <property type="molecule type" value="Genomic_DNA"/>
</dbReference>
<keyword evidence="1" id="KW-1133">Transmembrane helix</keyword>
<proteinExistence type="predicted"/>
<feature type="transmembrane region" description="Helical" evidence="1">
    <location>
        <begin position="361"/>
        <end position="382"/>
    </location>
</feature>
<sequence length="398" mass="44793">MAAIANKLAQWQQAGLLSAEQTDAILAFEAQQTTRAPWWLYSLMILGAAIMGLGIISLIAANWANIPDLFKLSIAFLVLGGLGFAIYQQYTPPHNGIWFEVLIIGFMLMCLATIGLTAQIYHTGGHWYYAILFWAFITLPVCLFAKSGFTRFLWVSLLLHSAIWALTQWDFERDFIFTDRIPGVFLLAPLLSAVAYFASKQWKWLQTFTPSLLFWFQVSAIISLGFIDTVRSVDSLRETAMLAYMPAYICAILLTLGVIVSDRYNLLNKVLVLAVLGLFLIYYQPGGFFLDMFRTSLFSADNHQVAWWQANDIRAPILTLTILFLYAIHAGNSGQTRSFNLITFLIGLRFLILYFQAMGGLAATGVGLILSGAFIIGIAWLWSKQREKLRQWSQELSV</sequence>
<evidence type="ECO:0000259" key="2">
    <source>
        <dbReference type="Pfam" id="PF09925"/>
    </source>
</evidence>
<feature type="transmembrane region" description="Helical" evidence="1">
    <location>
        <begin position="211"/>
        <end position="227"/>
    </location>
</feature>
<keyword evidence="1" id="KW-0812">Transmembrane</keyword>
<gene>
    <name evidence="3" type="ORF">QJT80_03365</name>
</gene>
<reference evidence="3" key="1">
    <citation type="journal article" date="2023" name="Int. J. Mol. Sci.">
        <title>Metagenomics Revealed a New Genus 'Candidatus Thiocaldithrix dubininis' gen. nov., sp. nov. and a New Species 'Candidatus Thiothrix putei' sp. nov. in the Family Thiotrichaceae, Some Members of Which Have Traits of Both Na+- and H+-Motive Energetics.</title>
        <authorList>
            <person name="Ravin N.V."/>
            <person name="Muntyan M.S."/>
            <person name="Smolyakov D.D."/>
            <person name="Rudenko T.S."/>
            <person name="Beletsky A.V."/>
            <person name="Mardanov A.V."/>
            <person name="Grabovich M.Y."/>
        </authorList>
    </citation>
    <scope>NUCLEOTIDE SEQUENCE</scope>
    <source>
        <strain evidence="3">GKL-01</strain>
    </source>
</reference>
<feature type="transmembrane region" description="Helical" evidence="1">
    <location>
        <begin position="181"/>
        <end position="199"/>
    </location>
</feature>
<feature type="transmembrane region" description="Helical" evidence="1">
    <location>
        <begin position="338"/>
        <end position="355"/>
    </location>
</feature>
<protein>
    <submittedName>
        <fullName evidence="3">DUF2157 domain-containing protein</fullName>
    </submittedName>
</protein>
<feature type="transmembrane region" description="Helical" evidence="1">
    <location>
        <begin position="38"/>
        <end position="63"/>
    </location>
</feature>
<feature type="transmembrane region" description="Helical" evidence="1">
    <location>
        <begin position="305"/>
        <end position="326"/>
    </location>
</feature>
<dbReference type="KEGG" id="tdu:QJT80_03365"/>
<feature type="transmembrane region" description="Helical" evidence="1">
    <location>
        <begin position="127"/>
        <end position="145"/>
    </location>
</feature>
<feature type="transmembrane region" description="Helical" evidence="1">
    <location>
        <begin position="266"/>
        <end position="285"/>
    </location>
</feature>
<evidence type="ECO:0000313" key="3">
    <source>
        <dbReference type="EMBL" id="WGZ91517.1"/>
    </source>
</evidence>
<dbReference type="Proteomes" id="UP001300672">
    <property type="component" value="Chromosome"/>
</dbReference>
<evidence type="ECO:0000256" key="1">
    <source>
        <dbReference type="SAM" id="Phobius"/>
    </source>
</evidence>
<feature type="transmembrane region" description="Helical" evidence="1">
    <location>
        <begin position="99"/>
        <end position="121"/>
    </location>
</feature>
<keyword evidence="1" id="KW-0472">Membrane</keyword>
<feature type="domain" description="DUF2157" evidence="2">
    <location>
        <begin position="10"/>
        <end position="147"/>
    </location>
</feature>
<dbReference type="Pfam" id="PF09925">
    <property type="entry name" value="DUF2157"/>
    <property type="match status" value="1"/>
</dbReference>